<evidence type="ECO:0000256" key="5">
    <source>
        <dbReference type="PIRSR" id="PIRSR634603-1"/>
    </source>
</evidence>
<name>A0A3Q8CE08_9LACO</name>
<organism evidence="9 10">
    <name type="scientific">Liquorilactobacillus nagelii</name>
    <dbReference type="NCBI Taxonomy" id="82688"/>
    <lineage>
        <taxon>Bacteria</taxon>
        <taxon>Bacillati</taxon>
        <taxon>Bacillota</taxon>
        <taxon>Bacilli</taxon>
        <taxon>Lactobacillales</taxon>
        <taxon>Lactobacillaceae</taxon>
        <taxon>Liquorilactobacillus</taxon>
    </lineage>
</organism>
<dbReference type="InterPro" id="IPR013341">
    <property type="entry name" value="Mandelate_racemase_N_dom"/>
</dbReference>
<dbReference type="InterPro" id="IPR029017">
    <property type="entry name" value="Enolase-like_N"/>
</dbReference>
<reference evidence="9 10" key="1">
    <citation type="submission" date="2016-11" db="EMBL/GenBank/DDBJ databases">
        <title>Interaction between Lactobacillus species and yeast in water kefir.</title>
        <authorList>
            <person name="Behr J."/>
            <person name="Xu D."/>
            <person name="Vogel R.F."/>
        </authorList>
    </citation>
    <scope>NUCLEOTIDE SEQUENCE [LARGE SCALE GENOMIC DNA]</scope>
    <source>
        <strain evidence="9 10">TMW 1.1827</strain>
    </source>
</reference>
<sequence length="368" mass="40018">MKTKIKWIKLESIHQPLKRPFVTALHRVTEAAAIRARIGLENGLVGYGAATPNEKVTGDSLKSLAVIMDEVIKPQLLGQDISDWEKLLNLLQHSIQYNTPAKAAFEIALYDLRAQLFQTSLTELLGAAPRAIATDYTISIAPAPQMLQEARQLVAQGFTSLKIKLGDQSLADDIQLVKQIAGVCPDNVSLRIDVNQAWNIRQTLAAINSWEKANLKIDFIEQPVKANDLWGMQQLVAKSAIPIMADESVHSFAEALRLIELHACDLINIKLMKTGGLSQAVKINQLAEGAGIQCMIGCMIEAPESIAAAIAFAAAQENVVFVDLDAVFMTKSAGISQGFSSHKNQLLPSSSVGLGFNTNQVRGEEAWN</sequence>
<dbReference type="Proteomes" id="UP000324497">
    <property type="component" value="Chromosome"/>
</dbReference>
<evidence type="ECO:0000256" key="6">
    <source>
        <dbReference type="PIRSR" id="PIRSR634603-3"/>
    </source>
</evidence>
<dbReference type="SFLD" id="SFLDS00001">
    <property type="entry name" value="Enolase"/>
    <property type="match status" value="1"/>
</dbReference>
<evidence type="ECO:0000259" key="8">
    <source>
        <dbReference type="SMART" id="SM00922"/>
    </source>
</evidence>
<keyword evidence="3 6" id="KW-0460">Magnesium</keyword>
<dbReference type="RefSeq" id="WP_057886242.1">
    <property type="nucleotide sequence ID" value="NZ_CP018180.1"/>
</dbReference>
<feature type="active site" description="Proton acceptor; specific for (R)-substrate epimerization" evidence="5">
    <location>
        <position position="164"/>
    </location>
</feature>
<evidence type="ECO:0000313" key="10">
    <source>
        <dbReference type="Proteomes" id="UP000324497"/>
    </source>
</evidence>
<feature type="binding site" evidence="6">
    <location>
        <position position="193"/>
    </location>
    <ligand>
        <name>Mg(2+)</name>
        <dbReference type="ChEBI" id="CHEBI:18420"/>
    </ligand>
</feature>
<evidence type="ECO:0000256" key="3">
    <source>
        <dbReference type="ARBA" id="ARBA00022842"/>
    </source>
</evidence>
<dbReference type="KEGG" id="lng:BSQ50_04990"/>
<evidence type="ECO:0000256" key="4">
    <source>
        <dbReference type="ARBA" id="ARBA00023235"/>
    </source>
</evidence>
<dbReference type="CDD" id="cd03319">
    <property type="entry name" value="L-Ala-DL-Glu_epimerase"/>
    <property type="match status" value="1"/>
</dbReference>
<dbReference type="GO" id="GO:0016855">
    <property type="term" value="F:racemase and epimerase activity, acting on amino acids and derivatives"/>
    <property type="evidence" value="ECO:0007669"/>
    <property type="project" value="UniProtKB-UniRule"/>
</dbReference>
<dbReference type="GO" id="GO:0000287">
    <property type="term" value="F:magnesium ion binding"/>
    <property type="evidence" value="ECO:0007669"/>
    <property type="project" value="UniProtKB-ARBA"/>
</dbReference>
<dbReference type="SFLD" id="SFLDG00180">
    <property type="entry name" value="muconate_cycloisomerase"/>
    <property type="match status" value="1"/>
</dbReference>
<dbReference type="SMART" id="SM00922">
    <property type="entry name" value="MR_MLE"/>
    <property type="match status" value="1"/>
</dbReference>
<dbReference type="GeneID" id="78521713"/>
<feature type="binding site" evidence="6">
    <location>
        <position position="221"/>
    </location>
    <ligand>
        <name>Mg(2+)</name>
        <dbReference type="ChEBI" id="CHEBI:18420"/>
    </ligand>
</feature>
<evidence type="ECO:0000256" key="1">
    <source>
        <dbReference type="ARBA" id="ARBA00008031"/>
    </source>
</evidence>
<dbReference type="Pfam" id="PF02746">
    <property type="entry name" value="MR_MLE_N"/>
    <property type="match status" value="1"/>
</dbReference>
<accession>A0A3Q8CE08</accession>
<feature type="domain" description="Mandelate racemase/muconate lactonizing enzyme C-terminal" evidence="8">
    <location>
        <begin position="143"/>
        <end position="242"/>
    </location>
</feature>
<keyword evidence="2 6" id="KW-0479">Metal-binding</keyword>
<comment type="similarity">
    <text evidence="1 7">Belongs to the mandelate racemase/muconate lactonizing enzyme family.</text>
</comment>
<dbReference type="Gene3D" id="3.20.20.120">
    <property type="entry name" value="Enolase-like C-terminal domain"/>
    <property type="match status" value="1"/>
</dbReference>
<evidence type="ECO:0000313" key="9">
    <source>
        <dbReference type="EMBL" id="AUJ33193.1"/>
    </source>
</evidence>
<dbReference type="GO" id="GO:0006518">
    <property type="term" value="P:peptide metabolic process"/>
    <property type="evidence" value="ECO:0007669"/>
    <property type="project" value="UniProtKB-ARBA"/>
</dbReference>
<protein>
    <recommendedName>
        <fullName evidence="7">Dipeptide epimerase</fullName>
        <ecNumber evidence="7">5.1.1.-</ecNumber>
    </recommendedName>
</protein>
<keyword evidence="4 7" id="KW-0413">Isomerase</keyword>
<dbReference type="Gene3D" id="3.30.390.10">
    <property type="entry name" value="Enolase-like, N-terminal domain"/>
    <property type="match status" value="1"/>
</dbReference>
<feature type="active site" description="Proton acceptor; specific for (S)-substrate epimerization" evidence="5">
    <location>
        <position position="270"/>
    </location>
</feature>
<dbReference type="SUPFAM" id="SSF51604">
    <property type="entry name" value="Enolase C-terminal domain-like"/>
    <property type="match status" value="1"/>
</dbReference>
<dbReference type="InterPro" id="IPR029065">
    <property type="entry name" value="Enolase_C-like"/>
</dbReference>
<dbReference type="PANTHER" id="PTHR48073">
    <property type="entry name" value="O-SUCCINYLBENZOATE SYNTHASE-RELATED"/>
    <property type="match status" value="1"/>
</dbReference>
<dbReference type="InterPro" id="IPR013342">
    <property type="entry name" value="Mandelate_racemase_C"/>
</dbReference>
<keyword evidence="10" id="KW-1185">Reference proteome</keyword>
<gene>
    <name evidence="9" type="ORF">BSQ50_04990</name>
</gene>
<dbReference type="SUPFAM" id="SSF54826">
    <property type="entry name" value="Enolase N-terminal domain-like"/>
    <property type="match status" value="1"/>
</dbReference>
<dbReference type="InterPro" id="IPR034603">
    <property type="entry name" value="Dipeptide_epimerase"/>
</dbReference>
<evidence type="ECO:0000256" key="7">
    <source>
        <dbReference type="RuleBase" id="RU366006"/>
    </source>
</evidence>
<feature type="binding site" evidence="6">
    <location>
        <position position="246"/>
    </location>
    <ligand>
        <name>Mg(2+)</name>
        <dbReference type="ChEBI" id="CHEBI:18420"/>
    </ligand>
</feature>
<dbReference type="EMBL" id="CP018180">
    <property type="protein sequence ID" value="AUJ33193.1"/>
    <property type="molecule type" value="Genomic_DNA"/>
</dbReference>
<dbReference type="InterPro" id="IPR036849">
    <property type="entry name" value="Enolase-like_C_sf"/>
</dbReference>
<comment type="cofactor">
    <cofactor evidence="6 7">
        <name>Mg(2+)</name>
        <dbReference type="ChEBI" id="CHEBI:18420"/>
    </cofactor>
    <text evidence="6 7">Binds 1 Mg(2+) ion per subunit.</text>
</comment>
<dbReference type="SFLD" id="SFLDF00009">
    <property type="entry name" value="o-succinylbenzoate_synthase"/>
    <property type="match status" value="1"/>
</dbReference>
<dbReference type="AlphaFoldDB" id="A0A3Q8CE08"/>
<proteinExistence type="inferred from homology"/>
<dbReference type="EC" id="5.1.1.-" evidence="7"/>
<evidence type="ECO:0000256" key="2">
    <source>
        <dbReference type="ARBA" id="ARBA00022723"/>
    </source>
</evidence>
<dbReference type="FunFam" id="3.30.390.10:FF:000009">
    <property type="entry name" value="Hydrophobic dipeptide epimerase"/>
    <property type="match status" value="1"/>
</dbReference>
<dbReference type="Pfam" id="PF13378">
    <property type="entry name" value="MR_MLE_C"/>
    <property type="match status" value="1"/>
</dbReference>
<dbReference type="PANTHER" id="PTHR48073:SF2">
    <property type="entry name" value="O-SUCCINYLBENZOATE SYNTHASE"/>
    <property type="match status" value="1"/>
</dbReference>